<feature type="transmembrane region" description="Helical" evidence="1">
    <location>
        <begin position="40"/>
        <end position="63"/>
    </location>
</feature>
<evidence type="ECO:0000313" key="3">
    <source>
        <dbReference type="Proteomes" id="UP001162834"/>
    </source>
</evidence>
<evidence type="ECO:0000313" key="2">
    <source>
        <dbReference type="EMBL" id="UGS37788.1"/>
    </source>
</evidence>
<sequence length="274" mass="29641">MSVTWAVLSVGAATAVAVAAMLFVRGRAPKGGYFADGDRAAGFFGVLATGFSVLLGLIVFLAFTSYDQARAGAETEAALVAQQFETAQFMPPAVRRQLGDELVCYGRYVVHQAWPRMSDGSFGDSLNPWAVAMFRTLKRTNPETNAEQSAYDAWVDRTADREIARRDRVHGAVGVIPDPLWAVLFFITGVIFVFALFFADSAERRRSQAIQIGSAIAVIAAMLCLIGFLDHPVRAGWGGLEPVAMQRTLRILDEERRIVGQTGPLPCIATGLPA</sequence>
<feature type="transmembrane region" description="Helical" evidence="1">
    <location>
        <begin position="6"/>
        <end position="28"/>
    </location>
</feature>
<feature type="transmembrane region" description="Helical" evidence="1">
    <location>
        <begin position="210"/>
        <end position="229"/>
    </location>
</feature>
<evidence type="ECO:0008006" key="4">
    <source>
        <dbReference type="Google" id="ProtNLM"/>
    </source>
</evidence>
<organism evidence="2 3">
    <name type="scientific">Capillimicrobium parvum</name>
    <dbReference type="NCBI Taxonomy" id="2884022"/>
    <lineage>
        <taxon>Bacteria</taxon>
        <taxon>Bacillati</taxon>
        <taxon>Actinomycetota</taxon>
        <taxon>Thermoleophilia</taxon>
        <taxon>Solirubrobacterales</taxon>
        <taxon>Capillimicrobiaceae</taxon>
        <taxon>Capillimicrobium</taxon>
    </lineage>
</organism>
<dbReference type="Proteomes" id="UP001162834">
    <property type="component" value="Chromosome"/>
</dbReference>
<dbReference type="RefSeq" id="WP_259311831.1">
    <property type="nucleotide sequence ID" value="NZ_CP087164.1"/>
</dbReference>
<dbReference type="InterPro" id="IPR025333">
    <property type="entry name" value="DUF4239"/>
</dbReference>
<keyword evidence="1" id="KW-1133">Transmembrane helix</keyword>
<dbReference type="KEGG" id="sbae:DSM104329_04209"/>
<dbReference type="EMBL" id="CP087164">
    <property type="protein sequence ID" value="UGS37788.1"/>
    <property type="molecule type" value="Genomic_DNA"/>
</dbReference>
<gene>
    <name evidence="2" type="ORF">DSM104329_04209</name>
</gene>
<dbReference type="AlphaFoldDB" id="A0A9E6Y107"/>
<accession>A0A9E6Y107</accession>
<proteinExistence type="predicted"/>
<name>A0A9E6Y107_9ACTN</name>
<reference evidence="2" key="1">
    <citation type="journal article" date="2022" name="Int. J. Syst. Evol. Microbiol.">
        <title>Pseudomonas aegrilactucae sp. nov. and Pseudomonas morbosilactucae sp. nov., pathogens causing bacterial rot of lettuce in Japan.</title>
        <authorList>
            <person name="Sawada H."/>
            <person name="Fujikawa T."/>
            <person name="Satou M."/>
        </authorList>
    </citation>
    <scope>NUCLEOTIDE SEQUENCE</scope>
    <source>
        <strain evidence="2">0166_1</strain>
    </source>
</reference>
<keyword evidence="1" id="KW-0812">Transmembrane</keyword>
<keyword evidence="1" id="KW-0472">Membrane</keyword>
<dbReference type="Pfam" id="PF14023">
    <property type="entry name" value="Bestrophin-like"/>
    <property type="match status" value="1"/>
</dbReference>
<feature type="transmembrane region" description="Helical" evidence="1">
    <location>
        <begin position="180"/>
        <end position="198"/>
    </location>
</feature>
<protein>
    <recommendedName>
        <fullName evidence="4">DUF4239 domain-containing protein</fullName>
    </recommendedName>
</protein>
<evidence type="ECO:0000256" key="1">
    <source>
        <dbReference type="SAM" id="Phobius"/>
    </source>
</evidence>
<keyword evidence="3" id="KW-1185">Reference proteome</keyword>